<keyword evidence="3" id="KW-1185">Reference proteome</keyword>
<keyword evidence="1" id="KW-1133">Transmembrane helix</keyword>
<sequence>MTMQFHSRREKKCFIKTLKKDFESKNQIEKEGKVIEVFYLDENTEIWMIQYNTTNMIEISYGPIKYIRKKKIIIINFPIMIVNFLILVV</sequence>
<comment type="caution">
    <text evidence="2">The sequence shown here is derived from an EMBL/GenBank/DDBJ whole genome shotgun (WGS) entry which is preliminary data.</text>
</comment>
<organism evidence="2 3">
    <name type="scientific">Chryseobacterium lacus</name>
    <dbReference type="NCBI Taxonomy" id="2058346"/>
    <lineage>
        <taxon>Bacteria</taxon>
        <taxon>Pseudomonadati</taxon>
        <taxon>Bacteroidota</taxon>
        <taxon>Flavobacteriia</taxon>
        <taxon>Flavobacteriales</taxon>
        <taxon>Weeksellaceae</taxon>
        <taxon>Chryseobacterium group</taxon>
        <taxon>Chryseobacterium</taxon>
    </lineage>
</organism>
<dbReference type="AlphaFoldDB" id="A0A368MY37"/>
<name>A0A368MY37_9FLAO</name>
<keyword evidence="1" id="KW-0472">Membrane</keyword>
<accession>A0A368MY37</accession>
<protein>
    <submittedName>
        <fullName evidence="2">Uncharacterized protein</fullName>
    </submittedName>
</protein>
<evidence type="ECO:0000313" key="3">
    <source>
        <dbReference type="Proteomes" id="UP000252172"/>
    </source>
</evidence>
<keyword evidence="1" id="KW-0812">Transmembrane</keyword>
<reference evidence="2 3" key="1">
    <citation type="submission" date="2018-07" db="EMBL/GenBank/DDBJ databases">
        <title>Chryseobacterium lacus sp. nov., isolated from lake water.</title>
        <authorList>
            <person name="Li C.-M."/>
        </authorList>
    </citation>
    <scope>NUCLEOTIDE SEQUENCE [LARGE SCALE GENOMIC DNA]</scope>
    <source>
        <strain evidence="2 3">YLOS41</strain>
    </source>
</reference>
<dbReference type="EMBL" id="QPIE01000007">
    <property type="protein sequence ID" value="RCU42314.1"/>
    <property type="molecule type" value="Genomic_DNA"/>
</dbReference>
<evidence type="ECO:0000313" key="2">
    <source>
        <dbReference type="EMBL" id="RCU42314.1"/>
    </source>
</evidence>
<feature type="transmembrane region" description="Helical" evidence="1">
    <location>
        <begin position="72"/>
        <end position="88"/>
    </location>
</feature>
<dbReference type="Proteomes" id="UP000252172">
    <property type="component" value="Unassembled WGS sequence"/>
</dbReference>
<gene>
    <name evidence="2" type="ORF">DQ356_10325</name>
</gene>
<evidence type="ECO:0000256" key="1">
    <source>
        <dbReference type="SAM" id="Phobius"/>
    </source>
</evidence>
<proteinExistence type="predicted"/>